<keyword evidence="5" id="KW-0472">Membrane</keyword>
<dbReference type="GO" id="GO:0008270">
    <property type="term" value="F:zinc ion binding"/>
    <property type="evidence" value="ECO:0007669"/>
    <property type="project" value="UniProtKB-KW"/>
</dbReference>
<organism evidence="7 8">
    <name type="scientific">Mytilus coruscus</name>
    <name type="common">Sea mussel</name>
    <dbReference type="NCBI Taxonomy" id="42192"/>
    <lineage>
        <taxon>Eukaryota</taxon>
        <taxon>Metazoa</taxon>
        <taxon>Spiralia</taxon>
        <taxon>Lophotrochozoa</taxon>
        <taxon>Mollusca</taxon>
        <taxon>Bivalvia</taxon>
        <taxon>Autobranchia</taxon>
        <taxon>Pteriomorphia</taxon>
        <taxon>Mytilida</taxon>
        <taxon>Mytiloidea</taxon>
        <taxon>Mytilidae</taxon>
        <taxon>Mytilinae</taxon>
        <taxon>Mytilus</taxon>
    </lineage>
</organism>
<dbReference type="EMBL" id="CACVKT020000582">
    <property type="protein sequence ID" value="CAC5361055.1"/>
    <property type="molecule type" value="Genomic_DNA"/>
</dbReference>
<name>A0A6J8A232_MYTCO</name>
<accession>A0A6J8A232</accession>
<dbReference type="GO" id="GO:0043161">
    <property type="term" value="P:proteasome-mediated ubiquitin-dependent protein catabolic process"/>
    <property type="evidence" value="ECO:0007669"/>
    <property type="project" value="TreeGrafter"/>
</dbReference>
<gene>
    <name evidence="7" type="ORF">MCOR_3317</name>
</gene>
<dbReference type="InterPro" id="IPR001841">
    <property type="entry name" value="Znf_RING"/>
</dbReference>
<feature type="transmembrane region" description="Helical" evidence="5">
    <location>
        <begin position="56"/>
        <end position="75"/>
    </location>
</feature>
<dbReference type="GO" id="GO:0012505">
    <property type="term" value="C:endomembrane system"/>
    <property type="evidence" value="ECO:0007669"/>
    <property type="project" value="TreeGrafter"/>
</dbReference>
<keyword evidence="1" id="KW-0479">Metal-binding</keyword>
<evidence type="ECO:0000313" key="7">
    <source>
        <dbReference type="EMBL" id="CAC5361055.1"/>
    </source>
</evidence>
<dbReference type="PANTHER" id="PTHR22763">
    <property type="entry name" value="RING ZINC FINGER PROTEIN"/>
    <property type="match status" value="1"/>
</dbReference>
<sequence length="327" mass="38046">MTHWFEKVLNLLLWSVLVYEALDFQVSPRLLINLFYILIVLTFIAVKLTQIPFQELASYTIIGVYSYFSNIAIFLPNMDDIGVVNTPENFMVEDISSLQMFGVTLLFSCDGYKSFFIWMSCVLVLSYAIHKANQQEENGASSERNESSRLFHMIIVTWLLLTLLYTFSVLNSLYSAVLILLSSDTFWKNLLLRFEHFTLFLNVAWQIYVFRVMIFSLTVFNIYLNIYLNSYSSFKLTAIAVIVLFKFYYDSTVKILEMFYRKVRISAHSHPVPIGQLQRYSDPCPVCLSPMISANITRCKHLFHESCLDLCLQRQPSCPVCRQLLIK</sequence>
<dbReference type="Gene3D" id="3.30.40.10">
    <property type="entry name" value="Zinc/RING finger domain, C3HC4 (zinc finger)"/>
    <property type="match status" value="1"/>
</dbReference>
<evidence type="ECO:0000256" key="1">
    <source>
        <dbReference type="ARBA" id="ARBA00022723"/>
    </source>
</evidence>
<dbReference type="Proteomes" id="UP000507470">
    <property type="component" value="Unassembled WGS sequence"/>
</dbReference>
<keyword evidence="5" id="KW-0812">Transmembrane</keyword>
<evidence type="ECO:0000256" key="3">
    <source>
        <dbReference type="ARBA" id="ARBA00022833"/>
    </source>
</evidence>
<dbReference type="OrthoDB" id="6655791at2759"/>
<dbReference type="GO" id="GO:0061630">
    <property type="term" value="F:ubiquitin protein ligase activity"/>
    <property type="evidence" value="ECO:0007669"/>
    <property type="project" value="TreeGrafter"/>
</dbReference>
<feature type="transmembrane region" description="Helical" evidence="5">
    <location>
        <begin position="30"/>
        <end position="49"/>
    </location>
</feature>
<dbReference type="AlphaFoldDB" id="A0A6J8A232"/>
<dbReference type="Pfam" id="PF13639">
    <property type="entry name" value="zf-RING_2"/>
    <property type="match status" value="1"/>
</dbReference>
<dbReference type="InterPro" id="IPR050731">
    <property type="entry name" value="HRD1_E3_ubiq-ligases"/>
</dbReference>
<evidence type="ECO:0000256" key="2">
    <source>
        <dbReference type="ARBA" id="ARBA00022771"/>
    </source>
</evidence>
<protein>
    <recommendedName>
        <fullName evidence="6">RING-type domain-containing protein</fullName>
    </recommendedName>
</protein>
<keyword evidence="5" id="KW-1133">Transmembrane helix</keyword>
<evidence type="ECO:0000256" key="4">
    <source>
        <dbReference type="PROSITE-ProRule" id="PRU00175"/>
    </source>
</evidence>
<evidence type="ECO:0000256" key="5">
    <source>
        <dbReference type="SAM" id="Phobius"/>
    </source>
</evidence>
<feature type="domain" description="RING-type" evidence="6">
    <location>
        <begin position="284"/>
        <end position="322"/>
    </location>
</feature>
<dbReference type="InterPro" id="IPR013083">
    <property type="entry name" value="Znf_RING/FYVE/PHD"/>
</dbReference>
<evidence type="ECO:0000259" key="6">
    <source>
        <dbReference type="PROSITE" id="PS50089"/>
    </source>
</evidence>
<keyword evidence="8" id="KW-1185">Reference proteome</keyword>
<feature type="transmembrane region" description="Helical" evidence="5">
    <location>
        <begin position="111"/>
        <end position="129"/>
    </location>
</feature>
<keyword evidence="3" id="KW-0862">Zinc</keyword>
<dbReference type="SUPFAM" id="SSF57850">
    <property type="entry name" value="RING/U-box"/>
    <property type="match status" value="1"/>
</dbReference>
<dbReference type="SMART" id="SM00184">
    <property type="entry name" value="RING"/>
    <property type="match status" value="1"/>
</dbReference>
<evidence type="ECO:0000313" key="8">
    <source>
        <dbReference type="Proteomes" id="UP000507470"/>
    </source>
</evidence>
<keyword evidence="2 4" id="KW-0863">Zinc-finger</keyword>
<dbReference type="PROSITE" id="PS50089">
    <property type="entry name" value="ZF_RING_2"/>
    <property type="match status" value="1"/>
</dbReference>
<reference evidence="7 8" key="1">
    <citation type="submission" date="2020-06" db="EMBL/GenBank/DDBJ databases">
        <authorList>
            <person name="Li R."/>
            <person name="Bekaert M."/>
        </authorList>
    </citation>
    <scope>NUCLEOTIDE SEQUENCE [LARGE SCALE GENOMIC DNA]</scope>
    <source>
        <strain evidence="8">wild</strain>
    </source>
</reference>
<proteinExistence type="predicted"/>
<feature type="transmembrane region" description="Helical" evidence="5">
    <location>
        <begin position="203"/>
        <end position="224"/>
    </location>
</feature>